<dbReference type="Proteomes" id="UP000253226">
    <property type="component" value="Unassembled WGS sequence"/>
</dbReference>
<reference evidence="1 2" key="1">
    <citation type="submission" date="2014-07" db="EMBL/GenBank/DDBJ databases">
        <title>Draft genome sequence of Thalassospira profundimaris 35.</title>
        <authorList>
            <person name="Lai Q."/>
            <person name="Shao Z."/>
        </authorList>
    </citation>
    <scope>NUCLEOTIDE SEQUENCE [LARGE SCALE GENOMIC DNA]</scope>
    <source>
        <strain evidence="1 2">35</strain>
    </source>
</reference>
<proteinExistence type="predicted"/>
<accession>A0A367W0R1</accession>
<organism evidence="1 2">
    <name type="scientific">Thalassospira profundimaris</name>
    <dbReference type="NCBI Taxonomy" id="502049"/>
    <lineage>
        <taxon>Bacteria</taxon>
        <taxon>Pseudomonadati</taxon>
        <taxon>Pseudomonadota</taxon>
        <taxon>Alphaproteobacteria</taxon>
        <taxon>Rhodospirillales</taxon>
        <taxon>Thalassospiraceae</taxon>
        <taxon>Thalassospira</taxon>
    </lineage>
</organism>
<protein>
    <submittedName>
        <fullName evidence="1">Uncharacterized protein</fullName>
    </submittedName>
</protein>
<dbReference type="AlphaFoldDB" id="A0A367W0R1"/>
<name>A0A367W0R1_9PROT</name>
<evidence type="ECO:0000313" key="2">
    <source>
        <dbReference type="Proteomes" id="UP000253226"/>
    </source>
</evidence>
<dbReference type="EMBL" id="JPWF01000014">
    <property type="protein sequence ID" value="RCK32949.1"/>
    <property type="molecule type" value="Genomic_DNA"/>
</dbReference>
<comment type="caution">
    <text evidence="1">The sequence shown here is derived from an EMBL/GenBank/DDBJ whole genome shotgun (WGS) entry which is preliminary data.</text>
</comment>
<sequence>MEDVTQASMAAWIACGGASLAGGTIGNTSMMDDEIGAASFTYGGGACGVPNADSEIRAAAGSMGLGWQGC</sequence>
<gene>
    <name evidence="1" type="ORF">TH19_18815</name>
</gene>
<evidence type="ECO:0000313" key="1">
    <source>
        <dbReference type="EMBL" id="RCK32949.1"/>
    </source>
</evidence>